<name>A0A5C7WCM4_AQUAC</name>
<protein>
    <submittedName>
        <fullName evidence="1">Uncharacterized protein</fullName>
    </submittedName>
</protein>
<dbReference type="Proteomes" id="UP000321110">
    <property type="component" value="Unassembled WGS sequence"/>
</dbReference>
<proteinExistence type="predicted"/>
<reference evidence="1 2" key="1">
    <citation type="submission" date="2018-09" db="EMBL/GenBank/DDBJ databases">
        <title>Metagenome Assembled Genomes from an Advanced Water Purification Facility.</title>
        <authorList>
            <person name="Stamps B.W."/>
            <person name="Spear J.R."/>
        </authorList>
    </citation>
    <scope>NUCLEOTIDE SEQUENCE [LARGE SCALE GENOMIC DNA]</scope>
    <source>
        <strain evidence="1">Bin_52_1</strain>
    </source>
</reference>
<dbReference type="EMBL" id="SSFO01000070">
    <property type="protein sequence ID" value="TXI34338.1"/>
    <property type="molecule type" value="Genomic_DNA"/>
</dbReference>
<evidence type="ECO:0000313" key="2">
    <source>
        <dbReference type="Proteomes" id="UP000321110"/>
    </source>
</evidence>
<dbReference type="AlphaFoldDB" id="A0A5C7WCM4"/>
<organism evidence="1 2">
    <name type="scientific">Aquipseudomonas alcaligenes</name>
    <name type="common">Pseudomonas alcaligenes</name>
    <dbReference type="NCBI Taxonomy" id="43263"/>
    <lineage>
        <taxon>Bacteria</taxon>
        <taxon>Pseudomonadati</taxon>
        <taxon>Pseudomonadota</taxon>
        <taxon>Gammaproteobacteria</taxon>
        <taxon>Pseudomonadales</taxon>
        <taxon>Pseudomonadaceae</taxon>
        <taxon>Aquipseudomonas</taxon>
    </lineage>
</organism>
<comment type="caution">
    <text evidence="1">The sequence shown here is derived from an EMBL/GenBank/DDBJ whole genome shotgun (WGS) entry which is preliminary data.</text>
</comment>
<gene>
    <name evidence="1" type="ORF">E6Q69_04025</name>
</gene>
<evidence type="ECO:0000313" key="1">
    <source>
        <dbReference type="EMBL" id="TXI34338.1"/>
    </source>
</evidence>
<sequence>MGAVLAMFPAAPKQAPACTVLTEEFANRLSALNSLNRDLRAAGVQVVAQDVESTTLTIDRESVPQLVNHFASRLRGLLSRTEGHLTRHRAEIGRVSVVWFSPVKEQDA</sequence>
<accession>A0A5C7WCM4</accession>